<evidence type="ECO:0000313" key="3">
    <source>
        <dbReference type="Proteomes" id="UP000094285"/>
    </source>
</evidence>
<dbReference type="EMBL" id="KV453911">
    <property type="protein sequence ID" value="ODV80161.1"/>
    <property type="molecule type" value="Genomic_DNA"/>
</dbReference>
<dbReference type="AlphaFoldDB" id="A0A1E4SKY1"/>
<dbReference type="RefSeq" id="XP_020065283.1">
    <property type="nucleotide sequence ID" value="XM_020206881.1"/>
</dbReference>
<keyword evidence="3" id="KW-1185">Reference proteome</keyword>
<evidence type="ECO:0000256" key="1">
    <source>
        <dbReference type="SAM" id="MobiDB-lite"/>
    </source>
</evidence>
<reference evidence="3" key="1">
    <citation type="submission" date="2016-05" db="EMBL/GenBank/DDBJ databases">
        <title>Comparative genomics of biotechnologically important yeasts.</title>
        <authorList>
            <consortium name="DOE Joint Genome Institute"/>
            <person name="Riley R."/>
            <person name="Haridas S."/>
            <person name="Wolfe K.H."/>
            <person name="Lopes M.R."/>
            <person name="Hittinger C.T."/>
            <person name="Goker M."/>
            <person name="Salamov A."/>
            <person name="Wisecaver J."/>
            <person name="Long T.M."/>
            <person name="Aerts A.L."/>
            <person name="Barry K."/>
            <person name="Choi C."/>
            <person name="Clum A."/>
            <person name="Coughlan A.Y."/>
            <person name="Deshpande S."/>
            <person name="Douglass A.P."/>
            <person name="Hanson S.J."/>
            <person name="Klenk H.-P."/>
            <person name="Labutti K."/>
            <person name="Lapidus A."/>
            <person name="Lindquist E."/>
            <person name="Lipzen A."/>
            <person name="Meier-Kolthoff J.P."/>
            <person name="Ohm R.A."/>
            <person name="Otillar R.P."/>
            <person name="Pangilinan J."/>
            <person name="Peng Y."/>
            <person name="Rokas A."/>
            <person name="Rosa C.A."/>
            <person name="Scheuner C."/>
            <person name="Sibirny A.A."/>
            <person name="Slot J.C."/>
            <person name="Stielow J.B."/>
            <person name="Sun H."/>
            <person name="Kurtzman C.P."/>
            <person name="Blackwell M."/>
            <person name="Grigoriev I.V."/>
            <person name="Jeffries T.W."/>
        </authorList>
    </citation>
    <scope>NUCLEOTIDE SEQUENCE [LARGE SCALE GENOMIC DNA]</scope>
    <source>
        <strain evidence="3">NRRL Y-17324</strain>
    </source>
</reference>
<dbReference type="Proteomes" id="UP000094285">
    <property type="component" value="Unassembled WGS sequence"/>
</dbReference>
<gene>
    <name evidence="2" type="ORF">CANTADRAFT_228857</name>
</gene>
<name>A0A1E4SKY1_9ASCO</name>
<protein>
    <submittedName>
        <fullName evidence="2">Uncharacterized protein</fullName>
    </submittedName>
</protein>
<proteinExistence type="predicted"/>
<evidence type="ECO:0000313" key="2">
    <source>
        <dbReference type="EMBL" id="ODV80161.1"/>
    </source>
</evidence>
<organism evidence="2 3">
    <name type="scientific">Suhomyces tanzawaensis NRRL Y-17324</name>
    <dbReference type="NCBI Taxonomy" id="984487"/>
    <lineage>
        <taxon>Eukaryota</taxon>
        <taxon>Fungi</taxon>
        <taxon>Dikarya</taxon>
        <taxon>Ascomycota</taxon>
        <taxon>Saccharomycotina</taxon>
        <taxon>Pichiomycetes</taxon>
        <taxon>Debaryomycetaceae</taxon>
        <taxon>Suhomyces</taxon>
    </lineage>
</organism>
<dbReference type="GeneID" id="30981018"/>
<accession>A0A1E4SKY1</accession>
<sequence length="87" mass="9462">MHRAQSHFGTNICLACSTNGMESKQEEQIFSEHLIHTGTSSSTIPSPIDPKSLELVFRQFSLGSASRSGRARPATNISTDKNDTTIP</sequence>
<feature type="region of interest" description="Disordered" evidence="1">
    <location>
        <begin position="64"/>
        <end position="87"/>
    </location>
</feature>